<organism evidence="9 10">
    <name type="scientific">candidate division TA06 bacterium DG_24</name>
    <dbReference type="NCBI Taxonomy" id="1703770"/>
    <lineage>
        <taxon>Bacteria</taxon>
        <taxon>Bacteria division TA06</taxon>
    </lineage>
</organism>
<feature type="binding site" evidence="7">
    <location>
        <position position="213"/>
    </location>
    <ligand>
        <name>Zn(2+)</name>
        <dbReference type="ChEBI" id="CHEBI:29105"/>
        <label>2</label>
    </ligand>
</feature>
<dbReference type="GO" id="GO:0008081">
    <property type="term" value="F:phosphoric diester hydrolase activity"/>
    <property type="evidence" value="ECO:0007669"/>
    <property type="project" value="TreeGrafter"/>
</dbReference>
<evidence type="ECO:0000259" key="8">
    <source>
        <dbReference type="Pfam" id="PF01261"/>
    </source>
</evidence>
<comment type="function">
    <text evidence="7">Endonuclease IV plays a role in DNA repair. It cleaves phosphodiester bonds at apurinic or apyrimidinic (AP) sites, generating a 3'-hydroxyl group and a 5'-terminal sugar phosphate.</text>
</comment>
<dbReference type="CDD" id="cd00019">
    <property type="entry name" value="AP2Ec"/>
    <property type="match status" value="1"/>
</dbReference>
<dbReference type="InterPro" id="IPR001719">
    <property type="entry name" value="AP_endonuc_2"/>
</dbReference>
<dbReference type="SMART" id="SM00518">
    <property type="entry name" value="AP2Ec"/>
    <property type="match status" value="1"/>
</dbReference>
<comment type="catalytic activity">
    <reaction evidence="7">
        <text>Endonucleolytic cleavage to 5'-phosphooligonucleotide end-products.</text>
        <dbReference type="EC" id="3.1.21.2"/>
    </reaction>
</comment>
<protein>
    <recommendedName>
        <fullName evidence="7">Probable endonuclease 4</fullName>
        <ecNumber evidence="7">3.1.21.2</ecNumber>
    </recommendedName>
    <alternativeName>
        <fullName evidence="7">Endodeoxyribonuclease IV</fullName>
    </alternativeName>
    <alternativeName>
        <fullName evidence="7">Endonuclease IV</fullName>
    </alternativeName>
</protein>
<keyword evidence="6 7" id="KW-0234">DNA repair</keyword>
<dbReference type="EMBL" id="LIZS01000026">
    <property type="protein sequence ID" value="KPJ53219.1"/>
    <property type="molecule type" value="Genomic_DNA"/>
</dbReference>
<evidence type="ECO:0000256" key="2">
    <source>
        <dbReference type="ARBA" id="ARBA00022723"/>
    </source>
</evidence>
<dbReference type="InterPro" id="IPR036237">
    <property type="entry name" value="Xyl_isomerase-like_sf"/>
</dbReference>
<keyword evidence="7" id="KW-0540">Nuclease</keyword>
<feature type="binding site" evidence="7">
    <location>
        <position position="66"/>
    </location>
    <ligand>
        <name>Zn(2+)</name>
        <dbReference type="ChEBI" id="CHEBI:29105"/>
        <label>1</label>
    </ligand>
</feature>
<dbReference type="SUPFAM" id="SSF51658">
    <property type="entry name" value="Xylose isomerase-like"/>
    <property type="match status" value="1"/>
</dbReference>
<dbReference type="GO" id="GO:0008270">
    <property type="term" value="F:zinc ion binding"/>
    <property type="evidence" value="ECO:0007669"/>
    <property type="project" value="UniProtKB-UniRule"/>
</dbReference>
<keyword evidence="2 7" id="KW-0479">Metal-binding</keyword>
<evidence type="ECO:0000256" key="6">
    <source>
        <dbReference type="ARBA" id="ARBA00023204"/>
    </source>
</evidence>
<sequence length="285" mass="31443">MRLGFHVSIAGGMSRAVERAHALGCEAMQIFTRNPRAWRYGDLDEQEVRQFRDRCLAVGIETVVVHLPYLPNLAARRGRLRRLSIDALRSDLARAGALGAMAVVCHVGHRGSGRLDAALARVAAALDEGMDGAGRGVYVLLENTAGQGREVGSTFRELARIMDRVTDRARVGVCLDTAHAFARGYDLSTQEGLESTLVELDDHIGLASLQLIHLNDSKARLGSRVDRHWHIGTGRIGRAGFRRIMHHPGCSHLPGIMETPLRRRGDDRRNMRVARELAGRGENER</sequence>
<dbReference type="HAMAP" id="MF_00152">
    <property type="entry name" value="Nfo"/>
    <property type="match status" value="1"/>
</dbReference>
<evidence type="ECO:0000256" key="5">
    <source>
        <dbReference type="ARBA" id="ARBA00022833"/>
    </source>
</evidence>
<feature type="binding site" evidence="7">
    <location>
        <position position="179"/>
    </location>
    <ligand>
        <name>Zn(2+)</name>
        <dbReference type="ChEBI" id="CHEBI:29105"/>
        <label>3</label>
    </ligand>
</feature>
<dbReference type="PANTHER" id="PTHR21445:SF0">
    <property type="entry name" value="APURINIC-APYRIMIDINIC ENDONUCLEASE"/>
    <property type="match status" value="1"/>
</dbReference>
<feature type="binding site" evidence="7">
    <location>
        <position position="228"/>
    </location>
    <ligand>
        <name>Zn(2+)</name>
        <dbReference type="ChEBI" id="CHEBI:29105"/>
        <label>3</label>
    </ligand>
</feature>
<keyword evidence="3 7" id="KW-0227">DNA damage</keyword>
<dbReference type="Pfam" id="PF01261">
    <property type="entry name" value="AP_endonuc_2"/>
    <property type="match status" value="1"/>
</dbReference>
<dbReference type="GO" id="GO:0003677">
    <property type="term" value="F:DNA binding"/>
    <property type="evidence" value="ECO:0007669"/>
    <property type="project" value="InterPro"/>
</dbReference>
<dbReference type="GO" id="GO:0006284">
    <property type="term" value="P:base-excision repair"/>
    <property type="evidence" value="ECO:0007669"/>
    <property type="project" value="TreeGrafter"/>
</dbReference>
<dbReference type="FunFam" id="3.20.20.150:FF:000001">
    <property type="entry name" value="Probable endonuclease 4"/>
    <property type="match status" value="1"/>
</dbReference>
<dbReference type="PROSITE" id="PS00731">
    <property type="entry name" value="AP_NUCLEASE_F2_3"/>
    <property type="match status" value="1"/>
</dbReference>
<dbReference type="PATRIC" id="fig|1703770.3.peg.573"/>
<comment type="caution">
    <text evidence="9">The sequence shown here is derived from an EMBL/GenBank/DDBJ whole genome shotgun (WGS) entry which is preliminary data.</text>
</comment>
<dbReference type="EC" id="3.1.21.2" evidence="7"/>
<feature type="binding site" evidence="7">
    <location>
        <position position="176"/>
    </location>
    <ligand>
        <name>Zn(2+)</name>
        <dbReference type="ChEBI" id="CHEBI:29105"/>
        <label>2</label>
    </ligand>
</feature>
<dbReference type="STRING" id="1703770.AMJ39_05440"/>
<dbReference type="InterPro" id="IPR018246">
    <property type="entry name" value="AP_endonuc_F2_Zn_BS"/>
</dbReference>
<feature type="binding site" evidence="7">
    <location>
        <position position="142"/>
    </location>
    <ligand>
        <name>Zn(2+)</name>
        <dbReference type="ChEBI" id="CHEBI:29105"/>
        <label>2</label>
    </ligand>
</feature>
<dbReference type="AlphaFoldDB" id="A0A0S7WT54"/>
<name>A0A0S7WT54_UNCT6</name>
<accession>A0A0S7WT54</accession>
<dbReference type="InterPro" id="IPR013022">
    <property type="entry name" value="Xyl_isomerase-like_TIM-brl"/>
</dbReference>
<proteinExistence type="inferred from homology"/>
<evidence type="ECO:0000256" key="1">
    <source>
        <dbReference type="ARBA" id="ARBA00005340"/>
    </source>
</evidence>
<dbReference type="GO" id="GO:0003906">
    <property type="term" value="F:DNA-(apurinic or apyrimidinic site) endonuclease activity"/>
    <property type="evidence" value="ECO:0007669"/>
    <property type="project" value="TreeGrafter"/>
</dbReference>
<dbReference type="Gene3D" id="3.20.20.150">
    <property type="entry name" value="Divalent-metal-dependent TIM barrel enzymes"/>
    <property type="match status" value="1"/>
</dbReference>
<gene>
    <name evidence="7" type="primary">nfo</name>
    <name evidence="9" type="ORF">AMJ39_05440</name>
</gene>
<dbReference type="PROSITE" id="PS51432">
    <property type="entry name" value="AP_NUCLEASE_F2_4"/>
    <property type="match status" value="1"/>
</dbReference>
<evidence type="ECO:0000256" key="4">
    <source>
        <dbReference type="ARBA" id="ARBA00022801"/>
    </source>
</evidence>
<evidence type="ECO:0000256" key="3">
    <source>
        <dbReference type="ARBA" id="ARBA00022763"/>
    </source>
</evidence>
<dbReference type="GO" id="GO:0008833">
    <property type="term" value="F:deoxyribonuclease IV (phage-T4-induced) activity"/>
    <property type="evidence" value="ECO:0007669"/>
    <property type="project" value="UniProtKB-UniRule"/>
</dbReference>
<feature type="binding site" evidence="7">
    <location>
        <position position="226"/>
    </location>
    <ligand>
        <name>Zn(2+)</name>
        <dbReference type="ChEBI" id="CHEBI:29105"/>
        <label>3</label>
    </ligand>
</feature>
<feature type="binding site" evidence="7">
    <location>
        <position position="142"/>
    </location>
    <ligand>
        <name>Zn(2+)</name>
        <dbReference type="ChEBI" id="CHEBI:29105"/>
        <label>1</label>
    </ligand>
</feature>
<comment type="similarity">
    <text evidence="1 7">Belongs to the AP endonuclease 2 family.</text>
</comment>
<feature type="domain" description="Xylose isomerase-like TIM barrel" evidence="8">
    <location>
        <begin position="17"/>
        <end position="266"/>
    </location>
</feature>
<dbReference type="Proteomes" id="UP000052008">
    <property type="component" value="Unassembled WGS sequence"/>
</dbReference>
<keyword evidence="7" id="KW-0255">Endonuclease</keyword>
<feature type="binding site" evidence="7">
    <location>
        <position position="258"/>
    </location>
    <ligand>
        <name>Zn(2+)</name>
        <dbReference type="ChEBI" id="CHEBI:29105"/>
        <label>2</label>
    </ligand>
</feature>
<feature type="binding site" evidence="7">
    <location>
        <position position="106"/>
    </location>
    <ligand>
        <name>Zn(2+)</name>
        <dbReference type="ChEBI" id="CHEBI:29105"/>
        <label>1</label>
    </ligand>
</feature>
<evidence type="ECO:0000256" key="7">
    <source>
        <dbReference type="HAMAP-Rule" id="MF_00152"/>
    </source>
</evidence>
<evidence type="ECO:0000313" key="10">
    <source>
        <dbReference type="Proteomes" id="UP000052008"/>
    </source>
</evidence>
<comment type="cofactor">
    <cofactor evidence="7">
        <name>Zn(2+)</name>
        <dbReference type="ChEBI" id="CHEBI:29105"/>
    </cofactor>
    <text evidence="7">Binds 3 Zn(2+) ions.</text>
</comment>
<dbReference type="PANTHER" id="PTHR21445">
    <property type="entry name" value="ENDONUCLEASE IV ENDODEOXYRIBONUCLEASE IV"/>
    <property type="match status" value="1"/>
</dbReference>
<evidence type="ECO:0000313" key="9">
    <source>
        <dbReference type="EMBL" id="KPJ53219.1"/>
    </source>
</evidence>
<dbReference type="NCBIfam" id="TIGR00587">
    <property type="entry name" value="nfo"/>
    <property type="match status" value="1"/>
</dbReference>
<keyword evidence="4 7" id="KW-0378">Hydrolase</keyword>
<reference evidence="9 10" key="1">
    <citation type="journal article" date="2015" name="Microbiome">
        <title>Genomic resolution of linkages in carbon, nitrogen, and sulfur cycling among widespread estuary sediment bacteria.</title>
        <authorList>
            <person name="Baker B.J."/>
            <person name="Lazar C.S."/>
            <person name="Teske A.P."/>
            <person name="Dick G.J."/>
        </authorList>
    </citation>
    <scope>NUCLEOTIDE SEQUENCE [LARGE SCALE GENOMIC DNA]</scope>
    <source>
        <strain evidence="9">DG_24</strain>
    </source>
</reference>
<keyword evidence="5 7" id="KW-0862">Zinc</keyword>